<dbReference type="Proteomes" id="UP001596058">
    <property type="component" value="Unassembled WGS sequence"/>
</dbReference>
<accession>A0ABW1CTX3</accession>
<evidence type="ECO:0000313" key="2">
    <source>
        <dbReference type="EMBL" id="MFC5828697.1"/>
    </source>
</evidence>
<reference evidence="3" key="1">
    <citation type="journal article" date="2019" name="Int. J. Syst. Evol. Microbiol.">
        <title>The Global Catalogue of Microorganisms (GCM) 10K type strain sequencing project: providing services to taxonomists for standard genome sequencing and annotation.</title>
        <authorList>
            <consortium name="The Broad Institute Genomics Platform"/>
            <consortium name="The Broad Institute Genome Sequencing Center for Infectious Disease"/>
            <person name="Wu L."/>
            <person name="Ma J."/>
        </authorList>
    </citation>
    <scope>NUCLEOTIDE SEQUENCE [LARGE SCALE GENOMIC DNA]</scope>
    <source>
        <strain evidence="3">CCUG 53903</strain>
    </source>
</reference>
<dbReference type="InterPro" id="IPR036291">
    <property type="entry name" value="NAD(P)-bd_dom_sf"/>
</dbReference>
<keyword evidence="3" id="KW-1185">Reference proteome</keyword>
<name>A0ABW1CTX3_9ACTN</name>
<dbReference type="InterPro" id="IPR052718">
    <property type="entry name" value="NmrA-type_oxidoreductase"/>
</dbReference>
<feature type="domain" description="NAD(P)-binding" evidence="1">
    <location>
        <begin position="6"/>
        <end position="183"/>
    </location>
</feature>
<comment type="caution">
    <text evidence="2">The sequence shown here is derived from an EMBL/GenBank/DDBJ whole genome shotgun (WGS) entry which is preliminary data.</text>
</comment>
<evidence type="ECO:0000259" key="1">
    <source>
        <dbReference type="Pfam" id="PF13460"/>
    </source>
</evidence>
<dbReference type="Gene3D" id="3.40.50.720">
    <property type="entry name" value="NAD(P)-binding Rossmann-like Domain"/>
    <property type="match status" value="1"/>
</dbReference>
<dbReference type="Pfam" id="PF13460">
    <property type="entry name" value="NAD_binding_10"/>
    <property type="match status" value="1"/>
</dbReference>
<organism evidence="2 3">
    <name type="scientific">Nonomuraea insulae</name>
    <dbReference type="NCBI Taxonomy" id="1616787"/>
    <lineage>
        <taxon>Bacteria</taxon>
        <taxon>Bacillati</taxon>
        <taxon>Actinomycetota</taxon>
        <taxon>Actinomycetes</taxon>
        <taxon>Streptosporangiales</taxon>
        <taxon>Streptosporangiaceae</taxon>
        <taxon>Nonomuraea</taxon>
    </lineage>
</organism>
<dbReference type="PANTHER" id="PTHR47129:SF1">
    <property type="entry name" value="NMRA-LIKE DOMAIN-CONTAINING PROTEIN"/>
    <property type="match status" value="1"/>
</dbReference>
<gene>
    <name evidence="2" type="ORF">ACFPZ3_32925</name>
</gene>
<protein>
    <submittedName>
        <fullName evidence="2">NAD(P)H-binding protein</fullName>
    </submittedName>
</protein>
<dbReference type="SUPFAM" id="SSF51735">
    <property type="entry name" value="NAD(P)-binding Rossmann-fold domains"/>
    <property type="match status" value="1"/>
</dbReference>
<dbReference type="InterPro" id="IPR016040">
    <property type="entry name" value="NAD(P)-bd_dom"/>
</dbReference>
<evidence type="ECO:0000313" key="3">
    <source>
        <dbReference type="Proteomes" id="UP001596058"/>
    </source>
</evidence>
<sequence length="277" mass="29098">MIIVTGASGLLGSAVVANLLDRLPAEQIGVSVRDPRQLADLQRRGVRVRQGDFADPTSLETAFEGASAVLIVSVNGIGDDSVRQHRNAITAAVAAGAKRILYTSHMGADPSSPFPPMPDHAATEEALRAAGTAFTSLRNGFYASTVPMLLRKALETGELRVPEDGPIAWTTHADLAEAAARILVDSPFDGPTPPLTGPEAIDMSRVAEIAGRDIRHVVISDEEYRHDLLAAGLPAPAADMLVGMFAAGRRGDFGPADPALATLLGRPATTIEQFLRA</sequence>
<proteinExistence type="predicted"/>
<dbReference type="EMBL" id="JBHSPA010000039">
    <property type="protein sequence ID" value="MFC5828697.1"/>
    <property type="molecule type" value="Genomic_DNA"/>
</dbReference>
<dbReference type="Gene3D" id="3.90.25.10">
    <property type="entry name" value="UDP-galactose 4-epimerase, domain 1"/>
    <property type="match status" value="1"/>
</dbReference>
<dbReference type="RefSeq" id="WP_379518200.1">
    <property type="nucleotide sequence ID" value="NZ_JBHSPA010000039.1"/>
</dbReference>
<dbReference type="PANTHER" id="PTHR47129">
    <property type="entry name" value="QUINONE OXIDOREDUCTASE 2"/>
    <property type="match status" value="1"/>
</dbReference>